<evidence type="ECO:0000313" key="2">
    <source>
        <dbReference type="EMBL" id="KAF9446719.1"/>
    </source>
</evidence>
<feature type="region of interest" description="Disordered" evidence="1">
    <location>
        <begin position="44"/>
        <end position="70"/>
    </location>
</feature>
<dbReference type="Proteomes" id="UP000807342">
    <property type="component" value="Unassembled WGS sequence"/>
</dbReference>
<evidence type="ECO:0000313" key="3">
    <source>
        <dbReference type="Proteomes" id="UP000807342"/>
    </source>
</evidence>
<name>A0A9P5X909_9AGAR</name>
<gene>
    <name evidence="2" type="ORF">P691DRAFT_169454</name>
</gene>
<reference evidence="2" key="1">
    <citation type="submission" date="2020-11" db="EMBL/GenBank/DDBJ databases">
        <authorList>
            <consortium name="DOE Joint Genome Institute"/>
            <person name="Ahrendt S."/>
            <person name="Riley R."/>
            <person name="Andreopoulos W."/>
            <person name="Labutti K."/>
            <person name="Pangilinan J."/>
            <person name="Ruiz-Duenas F.J."/>
            <person name="Barrasa J.M."/>
            <person name="Sanchez-Garcia M."/>
            <person name="Camarero S."/>
            <person name="Miyauchi S."/>
            <person name="Serrano A."/>
            <person name="Linde D."/>
            <person name="Babiker R."/>
            <person name="Drula E."/>
            <person name="Ayuso-Fernandez I."/>
            <person name="Pacheco R."/>
            <person name="Padilla G."/>
            <person name="Ferreira P."/>
            <person name="Barriuso J."/>
            <person name="Kellner H."/>
            <person name="Castanera R."/>
            <person name="Alfaro M."/>
            <person name="Ramirez L."/>
            <person name="Pisabarro A.G."/>
            <person name="Kuo A."/>
            <person name="Tritt A."/>
            <person name="Lipzen A."/>
            <person name="He G."/>
            <person name="Yan M."/>
            <person name="Ng V."/>
            <person name="Cullen D."/>
            <person name="Martin F."/>
            <person name="Rosso M.-N."/>
            <person name="Henrissat B."/>
            <person name="Hibbett D."/>
            <person name="Martinez A.T."/>
            <person name="Grigoriev I.V."/>
        </authorList>
    </citation>
    <scope>NUCLEOTIDE SEQUENCE</scope>
    <source>
        <strain evidence="2">MF-IS2</strain>
    </source>
</reference>
<organism evidence="2 3">
    <name type="scientific">Macrolepiota fuliginosa MF-IS2</name>
    <dbReference type="NCBI Taxonomy" id="1400762"/>
    <lineage>
        <taxon>Eukaryota</taxon>
        <taxon>Fungi</taxon>
        <taxon>Dikarya</taxon>
        <taxon>Basidiomycota</taxon>
        <taxon>Agaricomycotina</taxon>
        <taxon>Agaricomycetes</taxon>
        <taxon>Agaricomycetidae</taxon>
        <taxon>Agaricales</taxon>
        <taxon>Agaricineae</taxon>
        <taxon>Agaricaceae</taxon>
        <taxon>Macrolepiota</taxon>
    </lineage>
</organism>
<keyword evidence="3" id="KW-1185">Reference proteome</keyword>
<accession>A0A9P5X909</accession>
<dbReference type="AlphaFoldDB" id="A0A9P5X909"/>
<sequence length="153" mass="17009">MKDPSPLPQQYAIPSSAGSSSVHRFICPTSDASISPVIKNMAIPVTRRPSPEPPTPLQKTLASPSSPVPSEVSTFYTYADQLSMYPGEPQYSDPRKQHPPSILTRQRLDLVIRRNVRIPLPDAQRPRIRHLHEADAPLLEIKEDIDPGADIFL</sequence>
<comment type="caution">
    <text evidence="2">The sequence shown here is derived from an EMBL/GenBank/DDBJ whole genome shotgun (WGS) entry which is preliminary data.</text>
</comment>
<evidence type="ECO:0000256" key="1">
    <source>
        <dbReference type="SAM" id="MobiDB-lite"/>
    </source>
</evidence>
<feature type="compositionally biased region" description="Polar residues" evidence="1">
    <location>
        <begin position="12"/>
        <end position="22"/>
    </location>
</feature>
<protein>
    <submittedName>
        <fullName evidence="2">Uncharacterized protein</fullName>
    </submittedName>
</protein>
<feature type="region of interest" description="Disordered" evidence="1">
    <location>
        <begin position="1"/>
        <end position="24"/>
    </location>
</feature>
<proteinExistence type="predicted"/>
<dbReference type="EMBL" id="MU151232">
    <property type="protein sequence ID" value="KAF9446719.1"/>
    <property type="molecule type" value="Genomic_DNA"/>
</dbReference>